<comment type="similarity">
    <text evidence="2">Belongs to the tRNA nucleotidyltransferase/poly(A) polymerase family.</text>
</comment>
<evidence type="ECO:0000256" key="1">
    <source>
        <dbReference type="ARBA" id="ARBA00022679"/>
    </source>
</evidence>
<evidence type="ECO:0000256" key="2">
    <source>
        <dbReference type="RuleBase" id="RU003953"/>
    </source>
</evidence>
<keyword evidence="6" id="KW-1185">Reference proteome</keyword>
<proteinExistence type="inferred from homology"/>
<reference evidence="5 6" key="1">
    <citation type="submission" date="2017-06" db="EMBL/GenBank/DDBJ databases">
        <title>Complete genome sequence of Paenibacillus donghaensis KCTC 13049T isolated from East Sea sediment, South Korea.</title>
        <authorList>
            <person name="Jung B.K."/>
            <person name="Hong S.-J."/>
            <person name="Shin J.-H."/>
        </authorList>
    </citation>
    <scope>NUCLEOTIDE SEQUENCE [LARGE SCALE GENOMIC DNA]</scope>
    <source>
        <strain evidence="5 6">KCTC 13049</strain>
    </source>
</reference>
<organism evidence="5 6">
    <name type="scientific">Paenibacillus donghaensis</name>
    <dbReference type="NCBI Taxonomy" id="414771"/>
    <lineage>
        <taxon>Bacteria</taxon>
        <taxon>Bacillati</taxon>
        <taxon>Bacillota</taxon>
        <taxon>Bacilli</taxon>
        <taxon>Bacillales</taxon>
        <taxon>Paenibacillaceae</taxon>
        <taxon>Paenibacillus</taxon>
    </lineage>
</organism>
<dbReference type="AlphaFoldDB" id="A0A2Z2K9T4"/>
<keyword evidence="2" id="KW-0694">RNA-binding</keyword>
<dbReference type="Gene3D" id="3.30.460.10">
    <property type="entry name" value="Beta Polymerase, domain 2"/>
    <property type="match status" value="1"/>
</dbReference>
<dbReference type="KEGG" id="pdh:B9T62_01050"/>
<evidence type="ECO:0000313" key="6">
    <source>
        <dbReference type="Proteomes" id="UP000249890"/>
    </source>
</evidence>
<sequence length="205" mass="23886">MNEYSEVSDLFNCLNTLGDVIIVGGALRDFAFKDSPPRDIDLIIDNQNKNELENELENVFKKFDFRRNRFGGYKVVVNNLDFDIWSIYDNWAFKEGIHNSSFSNISKGTFYNFDAIAFNMTTHELDADIFIQSLSEKLLDITLEDNFISMNPTPEINVLRAFKIRECWGLEFSEKVQNYISAWYSVTSEPEEKLKKAELKHYGKK</sequence>
<feature type="domain" description="Poly A polymerase head" evidence="4">
    <location>
        <begin position="21"/>
        <end position="85"/>
    </location>
</feature>
<gene>
    <name evidence="5" type="ORF">B9T62_01050</name>
</gene>
<dbReference type="GO" id="GO:0016779">
    <property type="term" value="F:nucleotidyltransferase activity"/>
    <property type="evidence" value="ECO:0007669"/>
    <property type="project" value="InterPro"/>
</dbReference>
<dbReference type="Pfam" id="PF01743">
    <property type="entry name" value="PolyA_pol"/>
    <property type="match status" value="1"/>
</dbReference>
<dbReference type="EMBL" id="CP021780">
    <property type="protein sequence ID" value="ASA19533.1"/>
    <property type="molecule type" value="Genomic_DNA"/>
</dbReference>
<dbReference type="SUPFAM" id="SSF81301">
    <property type="entry name" value="Nucleotidyltransferase"/>
    <property type="match status" value="1"/>
</dbReference>
<feature type="coiled-coil region" evidence="3">
    <location>
        <begin position="42"/>
        <end position="69"/>
    </location>
</feature>
<evidence type="ECO:0000313" key="5">
    <source>
        <dbReference type="EMBL" id="ASA19533.1"/>
    </source>
</evidence>
<name>A0A2Z2K9T4_9BACL</name>
<dbReference type="GO" id="GO:0003723">
    <property type="term" value="F:RNA binding"/>
    <property type="evidence" value="ECO:0007669"/>
    <property type="project" value="UniProtKB-KW"/>
</dbReference>
<evidence type="ECO:0000259" key="4">
    <source>
        <dbReference type="Pfam" id="PF01743"/>
    </source>
</evidence>
<dbReference type="Proteomes" id="UP000249890">
    <property type="component" value="Chromosome"/>
</dbReference>
<dbReference type="GO" id="GO:0006396">
    <property type="term" value="P:RNA processing"/>
    <property type="evidence" value="ECO:0007669"/>
    <property type="project" value="InterPro"/>
</dbReference>
<keyword evidence="3" id="KW-0175">Coiled coil</keyword>
<protein>
    <recommendedName>
        <fullName evidence="4">Poly A polymerase head domain-containing protein</fullName>
    </recommendedName>
</protein>
<accession>A0A2Z2K9T4</accession>
<dbReference type="InterPro" id="IPR043519">
    <property type="entry name" value="NT_sf"/>
</dbReference>
<keyword evidence="1 2" id="KW-0808">Transferase</keyword>
<dbReference type="InterPro" id="IPR002646">
    <property type="entry name" value="PolA_pol_head_dom"/>
</dbReference>
<evidence type="ECO:0000256" key="3">
    <source>
        <dbReference type="SAM" id="Coils"/>
    </source>
</evidence>
<dbReference type="RefSeq" id="WP_087913558.1">
    <property type="nucleotide sequence ID" value="NZ_CP021780.1"/>
</dbReference>